<feature type="transmembrane region" description="Helical" evidence="6">
    <location>
        <begin position="254"/>
        <end position="271"/>
    </location>
</feature>
<keyword evidence="4 6" id="KW-1133">Transmembrane helix</keyword>
<feature type="transmembrane region" description="Helical" evidence="6">
    <location>
        <begin position="321"/>
        <end position="339"/>
    </location>
</feature>
<sequence length="432" mass="46091">MSLYLCLFAILAAIVIGWKFNFNTGILAMGFAFIIGNLVMGLKVSEIINFWPTNIVFFLIAISLFFTYATSNGTMTLVGEKLLYAMNGNAKLIPWVIALVSAVVAFLGAGASTPAIVGPLAFALGIPAGIHPVMIAVTVGCATLIGADNPINGFGGVISKNLIEKAGYGDASFTIANYVWINSAFKQIFIIAIFYIVFKCYKAKRVEIQKPKAFDEIQKKTLWLILAAFAFMVLPAVINTWVPGIKIVKALATFSQPQVIMVIAAILARALKLGDEKDIIRKLPMNTILMIAGVALLLGIAKEAGLVDQIAAILTNNIPKFWVPAMLVLFAAFLSFFSSGTSVVCPLMYPLVPVLATSLGLNPVMLFSCIFIGAMASSLSPFSTGGAMVISGCPDPKIKEQLTEWMIPVSAVAVPLICVILATIGVFGLFSV</sequence>
<evidence type="ECO:0000313" key="10">
    <source>
        <dbReference type="Proteomes" id="UP000017747"/>
    </source>
</evidence>
<keyword evidence="2" id="KW-0813">Transport</keyword>
<keyword evidence="10" id="KW-1185">Reference proteome</keyword>
<evidence type="ECO:0000259" key="8">
    <source>
        <dbReference type="Pfam" id="PF07158"/>
    </source>
</evidence>
<dbReference type="AlphaFoldDB" id="V7I1K1"/>
<dbReference type="InterPro" id="IPR009827">
    <property type="entry name" value="MatC_N"/>
</dbReference>
<comment type="caution">
    <text evidence="9">The sequence shown here is derived from an EMBL/GenBank/DDBJ whole genome shotgun (WGS) entry which is preliminary data.</text>
</comment>
<feature type="transmembrane region" description="Helical" evidence="6">
    <location>
        <begin position="92"/>
        <end position="109"/>
    </location>
</feature>
<feature type="transmembrane region" description="Helical" evidence="6">
    <location>
        <begin position="405"/>
        <end position="430"/>
    </location>
</feature>
<evidence type="ECO:0000256" key="6">
    <source>
        <dbReference type="SAM" id="Phobius"/>
    </source>
</evidence>
<evidence type="ECO:0000256" key="5">
    <source>
        <dbReference type="ARBA" id="ARBA00023136"/>
    </source>
</evidence>
<feature type="transmembrane region" description="Helical" evidence="6">
    <location>
        <begin position="283"/>
        <end position="301"/>
    </location>
</feature>
<dbReference type="InterPro" id="IPR004680">
    <property type="entry name" value="Cit_transptr-like_dom"/>
</dbReference>
<name>V7I1K1_9CLOT</name>
<protein>
    <submittedName>
        <fullName evidence="9">Uncharacterized protein</fullName>
    </submittedName>
</protein>
<dbReference type="OrthoDB" id="2814158at2"/>
<feature type="transmembrane region" description="Helical" evidence="6">
    <location>
        <begin position="121"/>
        <end position="145"/>
    </location>
</feature>
<evidence type="ECO:0000256" key="3">
    <source>
        <dbReference type="ARBA" id="ARBA00022692"/>
    </source>
</evidence>
<evidence type="ECO:0000313" key="9">
    <source>
        <dbReference type="EMBL" id="ETA80100.1"/>
    </source>
</evidence>
<dbReference type="EMBL" id="AXUN02000189">
    <property type="protein sequence ID" value="ETA80100.1"/>
    <property type="molecule type" value="Genomic_DNA"/>
</dbReference>
<feature type="transmembrane region" description="Helical" evidence="6">
    <location>
        <begin position="178"/>
        <end position="201"/>
    </location>
</feature>
<feature type="domain" description="Citrate transporter-like" evidence="7">
    <location>
        <begin position="259"/>
        <end position="421"/>
    </location>
</feature>
<dbReference type="Pfam" id="PF03600">
    <property type="entry name" value="CitMHS"/>
    <property type="match status" value="1"/>
</dbReference>
<proteinExistence type="predicted"/>
<feature type="transmembrane region" description="Helical" evidence="6">
    <location>
        <begin position="222"/>
        <end position="242"/>
    </location>
</feature>
<feature type="domain" description="Dicarboxylate carrier MatC N-terminal" evidence="8">
    <location>
        <begin position="7"/>
        <end position="139"/>
    </location>
</feature>
<organism evidence="9 10">
    <name type="scientific">Youngiibacter fragilis 232.1</name>
    <dbReference type="NCBI Taxonomy" id="994573"/>
    <lineage>
        <taxon>Bacteria</taxon>
        <taxon>Bacillati</taxon>
        <taxon>Bacillota</taxon>
        <taxon>Clostridia</taxon>
        <taxon>Eubacteriales</taxon>
        <taxon>Clostridiaceae</taxon>
        <taxon>Youngiibacter</taxon>
    </lineage>
</organism>
<evidence type="ECO:0000256" key="2">
    <source>
        <dbReference type="ARBA" id="ARBA00022448"/>
    </source>
</evidence>
<feature type="transmembrane region" description="Helical" evidence="6">
    <location>
        <begin position="51"/>
        <end position="69"/>
    </location>
</feature>
<evidence type="ECO:0000256" key="4">
    <source>
        <dbReference type="ARBA" id="ARBA00022989"/>
    </source>
</evidence>
<evidence type="ECO:0000256" key="1">
    <source>
        <dbReference type="ARBA" id="ARBA00004141"/>
    </source>
</evidence>
<accession>V7I1K1</accession>
<dbReference type="STRING" id="994573.T472_0213400"/>
<gene>
    <name evidence="9" type="ORF">T472_0213400</name>
</gene>
<dbReference type="RefSeq" id="WP_023389221.1">
    <property type="nucleotide sequence ID" value="NZ_AXUN02000189.1"/>
</dbReference>
<evidence type="ECO:0000259" key="7">
    <source>
        <dbReference type="Pfam" id="PF03600"/>
    </source>
</evidence>
<feature type="transmembrane region" description="Helical" evidence="6">
    <location>
        <begin position="351"/>
        <end position="376"/>
    </location>
</feature>
<reference evidence="9 10" key="1">
    <citation type="journal article" date="2014" name="Genome Announc.">
        <title>Genome Sequence of Youngiibacter fragilis, the Type Strain of the Genus Youngiibacter.</title>
        <authorList>
            <person name="Wawrik C.B."/>
            <person name="Callaghan A.V."/>
            <person name="Stamps B.W."/>
            <person name="Wawrik B."/>
        </authorList>
    </citation>
    <scope>NUCLEOTIDE SEQUENCE [LARGE SCALE GENOMIC DNA]</scope>
    <source>
        <strain evidence="9 10">232.1</strain>
    </source>
</reference>
<comment type="subcellular location">
    <subcellularLocation>
        <location evidence="1">Membrane</location>
        <topology evidence="1">Multi-pass membrane protein</topology>
    </subcellularLocation>
</comment>
<keyword evidence="5 6" id="KW-0472">Membrane</keyword>
<feature type="transmembrane region" description="Helical" evidence="6">
    <location>
        <begin position="27"/>
        <end position="44"/>
    </location>
</feature>
<dbReference type="Pfam" id="PF07158">
    <property type="entry name" value="MatC_N"/>
    <property type="match status" value="1"/>
</dbReference>
<keyword evidence="3 6" id="KW-0812">Transmembrane</keyword>
<dbReference type="eggNOG" id="COG1055">
    <property type="taxonomic scope" value="Bacteria"/>
</dbReference>
<dbReference type="GO" id="GO:0055085">
    <property type="term" value="P:transmembrane transport"/>
    <property type="evidence" value="ECO:0007669"/>
    <property type="project" value="InterPro"/>
</dbReference>
<dbReference type="Proteomes" id="UP000017747">
    <property type="component" value="Unassembled WGS sequence"/>
</dbReference>
<dbReference type="GO" id="GO:0016020">
    <property type="term" value="C:membrane"/>
    <property type="evidence" value="ECO:0007669"/>
    <property type="project" value="UniProtKB-SubCell"/>
</dbReference>